<dbReference type="EMBL" id="CM056817">
    <property type="protein sequence ID" value="KAJ8619906.1"/>
    <property type="molecule type" value="Genomic_DNA"/>
</dbReference>
<gene>
    <name evidence="1" type="ORF">MRB53_028435</name>
</gene>
<name>A0ACC2KFN9_PERAE</name>
<sequence length="404" mass="43873">MTPCILFAGPIGLGLGCFSAEGDNIVPCLSPAVSNITTILLCATYIFISGSSSSHSKDALWTTSLGAFLKWLIQVVVHGKNGYGFMSSSWKNILKDKDLCKLFSLMLPATISSGMAQIASFTDLYFASFIPGAAAALSYAHLLAMAPLGILLSTIMLPLIPTFSRLEKSSSWPSLKENLQQAILLCVALVLPITLSVCVLAKEIISILFQRFAFDSAASTLVSSLLICYSIGSPFYVIRELLVVVYYALEDGKLPFLISVAAILLNGILDWLFISQFNLGAQGLVLSTSFVTALSTLMLFYLLLKKLPGLVDFPALLGPLLLLLACSTISGFTTSVCHKMLQHLLSSIAILRFCRLSLLLPVLVAAFLGTFMFFFPLFIFQFPSMKLVKNLVDALLNRFKVSMH</sequence>
<evidence type="ECO:0000313" key="1">
    <source>
        <dbReference type="EMBL" id="KAJ8619906.1"/>
    </source>
</evidence>
<dbReference type="Proteomes" id="UP001234297">
    <property type="component" value="Chromosome 9"/>
</dbReference>
<protein>
    <submittedName>
        <fullName evidence="1">Uncharacterized protein</fullName>
    </submittedName>
</protein>
<proteinExistence type="predicted"/>
<keyword evidence="2" id="KW-1185">Reference proteome</keyword>
<evidence type="ECO:0000313" key="2">
    <source>
        <dbReference type="Proteomes" id="UP001234297"/>
    </source>
</evidence>
<reference evidence="1 2" key="1">
    <citation type="journal article" date="2022" name="Hortic Res">
        <title>A haplotype resolved chromosomal level avocado genome allows analysis of novel avocado genes.</title>
        <authorList>
            <person name="Nath O."/>
            <person name="Fletcher S.J."/>
            <person name="Hayward A."/>
            <person name="Shaw L.M."/>
            <person name="Masouleh A.K."/>
            <person name="Furtado A."/>
            <person name="Henry R.J."/>
            <person name="Mitter N."/>
        </authorList>
    </citation>
    <scope>NUCLEOTIDE SEQUENCE [LARGE SCALE GENOMIC DNA]</scope>
    <source>
        <strain evidence="2">cv. Hass</strain>
    </source>
</reference>
<organism evidence="1 2">
    <name type="scientific">Persea americana</name>
    <name type="common">Avocado</name>
    <dbReference type="NCBI Taxonomy" id="3435"/>
    <lineage>
        <taxon>Eukaryota</taxon>
        <taxon>Viridiplantae</taxon>
        <taxon>Streptophyta</taxon>
        <taxon>Embryophyta</taxon>
        <taxon>Tracheophyta</taxon>
        <taxon>Spermatophyta</taxon>
        <taxon>Magnoliopsida</taxon>
        <taxon>Magnoliidae</taxon>
        <taxon>Laurales</taxon>
        <taxon>Lauraceae</taxon>
        <taxon>Persea</taxon>
    </lineage>
</organism>
<comment type="caution">
    <text evidence="1">The sequence shown here is derived from an EMBL/GenBank/DDBJ whole genome shotgun (WGS) entry which is preliminary data.</text>
</comment>
<accession>A0ACC2KFN9</accession>